<proteinExistence type="predicted"/>
<evidence type="ECO:0000313" key="2">
    <source>
        <dbReference type="EMBL" id="KGN75636.1"/>
    </source>
</evidence>
<evidence type="ECO:0000313" key="4">
    <source>
        <dbReference type="Proteomes" id="UP000030103"/>
    </source>
</evidence>
<dbReference type="AlphaFoldDB" id="A0A0A2E9R9"/>
<dbReference type="Proteomes" id="UP000030103">
    <property type="component" value="Unassembled WGS sequence"/>
</dbReference>
<evidence type="ECO:0000256" key="1">
    <source>
        <dbReference type="SAM" id="Phobius"/>
    </source>
</evidence>
<evidence type="ECO:0000313" key="3">
    <source>
        <dbReference type="EMBL" id="SUB89871.1"/>
    </source>
</evidence>
<name>A0A0A2E9R9_9PORP</name>
<dbReference type="Proteomes" id="UP000254156">
    <property type="component" value="Unassembled WGS sequence"/>
</dbReference>
<gene>
    <name evidence="2" type="ORF">HQ47_01470</name>
    <name evidence="3" type="ORF">NCTC11632_02002</name>
</gene>
<organism evidence="2 4">
    <name type="scientific">Porphyromonas macacae</name>
    <dbReference type="NCBI Taxonomy" id="28115"/>
    <lineage>
        <taxon>Bacteria</taxon>
        <taxon>Pseudomonadati</taxon>
        <taxon>Bacteroidota</taxon>
        <taxon>Bacteroidia</taxon>
        <taxon>Bacteroidales</taxon>
        <taxon>Porphyromonadaceae</taxon>
        <taxon>Porphyromonas</taxon>
    </lineage>
</organism>
<keyword evidence="4" id="KW-1185">Reference proteome</keyword>
<sequence length="174" mass="20226">MKEKEESLFPFSIKAGEYHTMFKIGLKWILPFSFSIMISSMMGVYRYIAFFTITASVWGLALKHLSKRMVEMIFTDGSIIIDNNKIPLGAIKSFSSCLPLKKYFILTLRTLDEKEYIYYIPVKYRSTIEKYLSDRICFIRQKKDILLSATPTIFIVSSVLVSLLCFGLMYSFNH</sequence>
<reference evidence="3 5" key="2">
    <citation type="submission" date="2018-06" db="EMBL/GenBank/DDBJ databases">
        <authorList>
            <consortium name="Pathogen Informatics"/>
            <person name="Doyle S."/>
        </authorList>
    </citation>
    <scope>NUCLEOTIDE SEQUENCE [LARGE SCALE GENOMIC DNA]</scope>
    <source>
        <strain evidence="3 5">NCTC11632</strain>
    </source>
</reference>
<dbReference type="STRING" id="28115.HQ47_01470"/>
<keyword evidence="1" id="KW-0812">Transmembrane</keyword>
<dbReference type="RefSeq" id="WP_025004304.1">
    <property type="nucleotide sequence ID" value="NZ_JRFA01000004.1"/>
</dbReference>
<protein>
    <submittedName>
        <fullName evidence="2">Uncharacterized protein</fullName>
    </submittedName>
</protein>
<evidence type="ECO:0000313" key="5">
    <source>
        <dbReference type="Proteomes" id="UP000254156"/>
    </source>
</evidence>
<accession>A0A0A2E9R9</accession>
<dbReference type="EMBL" id="UGTF01000002">
    <property type="protein sequence ID" value="SUB89871.1"/>
    <property type="molecule type" value="Genomic_DNA"/>
</dbReference>
<dbReference type="EMBL" id="JRFA01000004">
    <property type="protein sequence ID" value="KGN75636.1"/>
    <property type="molecule type" value="Genomic_DNA"/>
</dbReference>
<keyword evidence="1" id="KW-0472">Membrane</keyword>
<feature type="transmembrane region" description="Helical" evidence="1">
    <location>
        <begin position="44"/>
        <end position="62"/>
    </location>
</feature>
<reference evidence="2 4" key="1">
    <citation type="submission" date="2014-09" db="EMBL/GenBank/DDBJ databases">
        <title>Draft Genome Sequence of Porphyromonas macacae COT-192_OH2859.</title>
        <authorList>
            <person name="Wallis C."/>
            <person name="Deusch O."/>
            <person name="O'Flynn C."/>
            <person name="Davis I."/>
            <person name="Horsfall A."/>
            <person name="Kirkwood N."/>
            <person name="Harris S."/>
            <person name="Eisen J.A."/>
            <person name="Coil D.A."/>
            <person name="Darling A.E."/>
            <person name="Jospin G."/>
            <person name="Alexiev A."/>
        </authorList>
    </citation>
    <scope>NUCLEOTIDE SEQUENCE [LARGE SCALE GENOMIC DNA]</scope>
    <source>
        <strain evidence="4">COT-192 OH2859</strain>
        <strain evidence="2">COT-192_OH2859</strain>
    </source>
</reference>
<feature type="transmembrane region" description="Helical" evidence="1">
    <location>
        <begin position="145"/>
        <end position="172"/>
    </location>
</feature>
<keyword evidence="1" id="KW-1133">Transmembrane helix</keyword>